<evidence type="ECO:0000256" key="1">
    <source>
        <dbReference type="SAM" id="MobiDB-lite"/>
    </source>
</evidence>
<evidence type="ECO:0000313" key="3">
    <source>
        <dbReference type="Proteomes" id="UP000606786"/>
    </source>
</evidence>
<dbReference type="AlphaFoldDB" id="A0A811U1U6"/>
<gene>
    <name evidence="2" type="ORF">CCAP1982_LOCUS1106</name>
</gene>
<evidence type="ECO:0000313" key="2">
    <source>
        <dbReference type="EMBL" id="CAD6992236.1"/>
    </source>
</evidence>
<sequence>MTAPPNEQSKPAKSPKNQTNQKFNTLMSVGGDLARSLSAQQPNTELVSCAGQTDGQPDKSVIGIIIANYTKRFLN</sequence>
<accession>A0A811U1U6</accession>
<dbReference type="Proteomes" id="UP000606786">
    <property type="component" value="Unassembled WGS sequence"/>
</dbReference>
<proteinExistence type="predicted"/>
<dbReference type="EMBL" id="CAJHJT010000001">
    <property type="protein sequence ID" value="CAD6992236.1"/>
    <property type="molecule type" value="Genomic_DNA"/>
</dbReference>
<feature type="region of interest" description="Disordered" evidence="1">
    <location>
        <begin position="1"/>
        <end position="23"/>
    </location>
</feature>
<comment type="caution">
    <text evidence="2">The sequence shown here is derived from an EMBL/GenBank/DDBJ whole genome shotgun (WGS) entry which is preliminary data.</text>
</comment>
<protein>
    <submittedName>
        <fullName evidence="2">(Mediterranean fruit fly) hypothetical protein</fullName>
    </submittedName>
</protein>
<keyword evidence="3" id="KW-1185">Reference proteome</keyword>
<organism evidence="2 3">
    <name type="scientific">Ceratitis capitata</name>
    <name type="common">Mediterranean fruit fly</name>
    <name type="synonym">Tephritis capitata</name>
    <dbReference type="NCBI Taxonomy" id="7213"/>
    <lineage>
        <taxon>Eukaryota</taxon>
        <taxon>Metazoa</taxon>
        <taxon>Ecdysozoa</taxon>
        <taxon>Arthropoda</taxon>
        <taxon>Hexapoda</taxon>
        <taxon>Insecta</taxon>
        <taxon>Pterygota</taxon>
        <taxon>Neoptera</taxon>
        <taxon>Endopterygota</taxon>
        <taxon>Diptera</taxon>
        <taxon>Brachycera</taxon>
        <taxon>Muscomorpha</taxon>
        <taxon>Tephritoidea</taxon>
        <taxon>Tephritidae</taxon>
        <taxon>Ceratitis</taxon>
        <taxon>Ceratitis</taxon>
    </lineage>
</organism>
<reference evidence="2" key="1">
    <citation type="submission" date="2020-11" db="EMBL/GenBank/DDBJ databases">
        <authorList>
            <person name="Whitehead M."/>
        </authorList>
    </citation>
    <scope>NUCLEOTIDE SEQUENCE</scope>
    <source>
        <strain evidence="2">EGII</strain>
    </source>
</reference>
<name>A0A811U1U6_CERCA</name>